<sequence>MINSTISERVEPPALSVIIPCYNEESVISDTVRNLSVALRKAGISHEIICVNNASSDRTEEVLSELAGEIPDVLYITTPPIPGYGVAVRWGLDFFSGSAVVIVMADGSEDPDDVVAFFRKIEDGYDCAFGNRFETGVSVVGYPLFKRLLNRLGNALIASITKADYGDFTNGFKCYRRHVVDSMRPLCSDQFNLTVEMSINAVLSGARFAVVSNSWKDRDAGVSKFGVLKQSKLYLMTIAYCWLRARLRGKSWKDFQEQLASEKKLRGLGTKCGPAEDL</sequence>
<reference evidence="2 3" key="1">
    <citation type="submission" date="2020-10" db="EMBL/GenBank/DDBJ databases">
        <title>Phylogeny of dyella-like bacteria.</title>
        <authorList>
            <person name="Fu J."/>
        </authorList>
    </citation>
    <scope>NUCLEOTIDE SEQUENCE [LARGE SCALE GENOMIC DNA]</scope>
    <source>
        <strain evidence="2 3">Gsoil3046</strain>
    </source>
</reference>
<proteinExistence type="predicted"/>
<feature type="domain" description="Glycosyltransferase 2-like" evidence="1">
    <location>
        <begin position="16"/>
        <end position="181"/>
    </location>
</feature>
<dbReference type="Gene3D" id="3.90.550.10">
    <property type="entry name" value="Spore Coat Polysaccharide Biosynthesis Protein SpsA, Chain A"/>
    <property type="match status" value="1"/>
</dbReference>
<comment type="caution">
    <text evidence="2">The sequence shown here is derived from an EMBL/GenBank/DDBJ whole genome shotgun (WGS) entry which is preliminary data.</text>
</comment>
<dbReference type="InterPro" id="IPR001173">
    <property type="entry name" value="Glyco_trans_2-like"/>
</dbReference>
<evidence type="ECO:0000313" key="3">
    <source>
        <dbReference type="Proteomes" id="UP001620460"/>
    </source>
</evidence>
<protein>
    <submittedName>
        <fullName evidence="2">Glycosyltransferase family 2 protein</fullName>
    </submittedName>
</protein>
<dbReference type="InterPro" id="IPR050256">
    <property type="entry name" value="Glycosyltransferase_2"/>
</dbReference>
<organism evidence="2 3">
    <name type="scientific">Dyella ginsengisoli</name>
    <dbReference type="NCBI Taxonomy" id="363848"/>
    <lineage>
        <taxon>Bacteria</taxon>
        <taxon>Pseudomonadati</taxon>
        <taxon>Pseudomonadota</taxon>
        <taxon>Gammaproteobacteria</taxon>
        <taxon>Lysobacterales</taxon>
        <taxon>Rhodanobacteraceae</taxon>
        <taxon>Dyella</taxon>
    </lineage>
</organism>
<dbReference type="Pfam" id="PF00535">
    <property type="entry name" value="Glycos_transf_2"/>
    <property type="match status" value="1"/>
</dbReference>
<dbReference type="Proteomes" id="UP001620460">
    <property type="component" value="Unassembled WGS sequence"/>
</dbReference>
<evidence type="ECO:0000259" key="1">
    <source>
        <dbReference type="Pfam" id="PF00535"/>
    </source>
</evidence>
<evidence type="ECO:0000313" key="2">
    <source>
        <dbReference type="EMBL" id="MFK2904149.1"/>
    </source>
</evidence>
<keyword evidence="3" id="KW-1185">Reference proteome</keyword>
<dbReference type="SUPFAM" id="SSF53448">
    <property type="entry name" value="Nucleotide-diphospho-sugar transferases"/>
    <property type="match status" value="1"/>
</dbReference>
<name>A0ABW8JUL3_9GAMM</name>
<accession>A0ABW8JUL3</accession>
<gene>
    <name evidence="2" type="ORF">ISP17_09235</name>
</gene>
<dbReference type="InterPro" id="IPR029044">
    <property type="entry name" value="Nucleotide-diphossugar_trans"/>
</dbReference>
<dbReference type="PANTHER" id="PTHR48090">
    <property type="entry name" value="UNDECAPRENYL-PHOSPHATE 4-DEOXY-4-FORMAMIDO-L-ARABINOSE TRANSFERASE-RELATED"/>
    <property type="match status" value="1"/>
</dbReference>
<dbReference type="EMBL" id="JADIKM010000002">
    <property type="protein sequence ID" value="MFK2904149.1"/>
    <property type="molecule type" value="Genomic_DNA"/>
</dbReference>
<dbReference type="RefSeq" id="WP_404632353.1">
    <property type="nucleotide sequence ID" value="NZ_JADIKM010000002.1"/>
</dbReference>
<dbReference type="CDD" id="cd04179">
    <property type="entry name" value="DPM_DPG-synthase_like"/>
    <property type="match status" value="1"/>
</dbReference>